<dbReference type="STRING" id="1798689.A3I29_01770"/>
<proteinExistence type="predicted"/>
<gene>
    <name evidence="1" type="ORF">A3I29_01770</name>
</gene>
<name>A0A1F6N9L9_9BACT</name>
<sequence length="357" mass="39755">MDFHLSLDVAFRWISASFPHAESSPGPREWVTMPFGQQAWMAKKEQNMARETFVAWWHGLNVGQQQALVQKFYHAAGGDKSNAQENFEGVLKGELTAEIAFKDATVVLVDRNGRCIPTDTVTGQVVNANRAYHLDQPEINYGRVLERYKQFFGPEMQFVSAAEFEARATALLGQVGDHKQVKNLRRGVYLPFSLPKLVVADYGRTLKEIFLAAVERSYRAQFPNRPFVNCRKGQLTGQVKIVTESRHNELIEAMRQGPVVGVLFPTTLQGFGIEADREMIAQFPAGFTLTGAIDFAAAHVAYPETLAKDNTPVSDCAALSWRVPGNSLYFNAGDDRLEFNCRRLVAGEECSAGVVVF</sequence>
<protein>
    <submittedName>
        <fullName evidence="1">Uncharacterized protein</fullName>
    </submittedName>
</protein>
<reference evidence="1 2" key="1">
    <citation type="journal article" date="2016" name="Nat. Commun.">
        <title>Thousands of microbial genomes shed light on interconnected biogeochemical processes in an aquifer system.</title>
        <authorList>
            <person name="Anantharaman K."/>
            <person name="Brown C.T."/>
            <person name="Hug L.A."/>
            <person name="Sharon I."/>
            <person name="Castelle C.J."/>
            <person name="Probst A.J."/>
            <person name="Thomas B.C."/>
            <person name="Singh A."/>
            <person name="Wilkins M.J."/>
            <person name="Karaoz U."/>
            <person name="Brodie E.L."/>
            <person name="Williams K.H."/>
            <person name="Hubbard S.S."/>
            <person name="Banfield J.F."/>
        </authorList>
    </citation>
    <scope>NUCLEOTIDE SEQUENCE [LARGE SCALE GENOMIC DNA]</scope>
</reference>
<evidence type="ECO:0000313" key="1">
    <source>
        <dbReference type="EMBL" id="OGH80478.1"/>
    </source>
</evidence>
<comment type="caution">
    <text evidence="1">The sequence shown here is derived from an EMBL/GenBank/DDBJ whole genome shotgun (WGS) entry which is preliminary data.</text>
</comment>
<evidence type="ECO:0000313" key="2">
    <source>
        <dbReference type="Proteomes" id="UP000178726"/>
    </source>
</evidence>
<accession>A0A1F6N9L9</accession>
<dbReference type="AlphaFoldDB" id="A0A1F6N9L9"/>
<dbReference type="Proteomes" id="UP000178726">
    <property type="component" value="Unassembled WGS sequence"/>
</dbReference>
<organism evidence="1 2">
    <name type="scientific">Candidatus Magasanikbacteria bacterium RIFCSPLOWO2_02_FULL_44_11</name>
    <dbReference type="NCBI Taxonomy" id="1798689"/>
    <lineage>
        <taxon>Bacteria</taxon>
        <taxon>Candidatus Magasanikiibacteriota</taxon>
    </lineage>
</organism>
<dbReference type="EMBL" id="MFQK01000045">
    <property type="protein sequence ID" value="OGH80478.1"/>
    <property type="molecule type" value="Genomic_DNA"/>
</dbReference>